<evidence type="ECO:0000259" key="6">
    <source>
        <dbReference type="Pfam" id="PF01743"/>
    </source>
</evidence>
<dbReference type="GO" id="GO:0000166">
    <property type="term" value="F:nucleotide binding"/>
    <property type="evidence" value="ECO:0007669"/>
    <property type="project" value="UniProtKB-KW"/>
</dbReference>
<dbReference type="PANTHER" id="PTHR43051">
    <property type="entry name" value="POLYNUCLEOTIDE ADENYLYLTRANSFERASE FAMILY PROTEIN"/>
    <property type="match status" value="1"/>
</dbReference>
<protein>
    <submittedName>
        <fullName evidence="8">Poly A polymerase</fullName>
    </submittedName>
</protein>
<dbReference type="InterPro" id="IPR052191">
    <property type="entry name" value="tRNA_ntf/polyA_polymerase_I"/>
</dbReference>
<dbReference type="AlphaFoldDB" id="A0A200PQW9"/>
<organism evidence="8 9">
    <name type="scientific">Macleaya cordata</name>
    <name type="common">Five-seeded plume-poppy</name>
    <name type="synonym">Bocconia cordata</name>
    <dbReference type="NCBI Taxonomy" id="56857"/>
    <lineage>
        <taxon>Eukaryota</taxon>
        <taxon>Viridiplantae</taxon>
        <taxon>Streptophyta</taxon>
        <taxon>Embryophyta</taxon>
        <taxon>Tracheophyta</taxon>
        <taxon>Spermatophyta</taxon>
        <taxon>Magnoliopsida</taxon>
        <taxon>Ranunculales</taxon>
        <taxon>Papaveraceae</taxon>
        <taxon>Papaveroideae</taxon>
        <taxon>Macleaya</taxon>
    </lineage>
</organism>
<dbReference type="Pfam" id="PF12627">
    <property type="entry name" value="PolyA_pol_RNAbd"/>
    <property type="match status" value="1"/>
</dbReference>
<dbReference type="GO" id="GO:0003723">
    <property type="term" value="F:RNA binding"/>
    <property type="evidence" value="ECO:0007669"/>
    <property type="project" value="UniProtKB-KW"/>
</dbReference>
<gene>
    <name evidence="8" type="ORF">BVC80_9085g11</name>
</gene>
<evidence type="ECO:0000256" key="1">
    <source>
        <dbReference type="ARBA" id="ARBA00007265"/>
    </source>
</evidence>
<feature type="region of interest" description="Disordered" evidence="5">
    <location>
        <begin position="532"/>
        <end position="560"/>
    </location>
</feature>
<dbReference type="EMBL" id="MVGT01004289">
    <property type="protein sequence ID" value="OVA00606.1"/>
    <property type="molecule type" value="Genomic_DNA"/>
</dbReference>
<dbReference type="GO" id="GO:0016779">
    <property type="term" value="F:nucleotidyltransferase activity"/>
    <property type="evidence" value="ECO:0007669"/>
    <property type="project" value="InterPro"/>
</dbReference>
<dbReference type="STRING" id="56857.A0A200PQW9"/>
<dbReference type="GO" id="GO:0001680">
    <property type="term" value="P:tRNA 3'-terminal CCA addition"/>
    <property type="evidence" value="ECO:0007669"/>
    <property type="project" value="UniProtKB-ARBA"/>
</dbReference>
<keyword evidence="3" id="KW-0547">Nucleotide-binding</keyword>
<dbReference type="SUPFAM" id="SSF81891">
    <property type="entry name" value="Poly A polymerase C-terminal region-like"/>
    <property type="match status" value="1"/>
</dbReference>
<dbReference type="FunCoup" id="A0A200PQW9">
    <property type="interactions" value="721"/>
</dbReference>
<dbReference type="Pfam" id="PF01743">
    <property type="entry name" value="PolyA_pol"/>
    <property type="match status" value="1"/>
</dbReference>
<evidence type="ECO:0000256" key="3">
    <source>
        <dbReference type="ARBA" id="ARBA00022741"/>
    </source>
</evidence>
<evidence type="ECO:0000256" key="5">
    <source>
        <dbReference type="SAM" id="MobiDB-lite"/>
    </source>
</evidence>
<reference evidence="8 9" key="1">
    <citation type="journal article" date="2017" name="Mol. Plant">
        <title>The Genome of Medicinal Plant Macleaya cordata Provides New Insights into Benzylisoquinoline Alkaloids Metabolism.</title>
        <authorList>
            <person name="Liu X."/>
            <person name="Liu Y."/>
            <person name="Huang P."/>
            <person name="Ma Y."/>
            <person name="Qing Z."/>
            <person name="Tang Q."/>
            <person name="Cao H."/>
            <person name="Cheng P."/>
            <person name="Zheng Y."/>
            <person name="Yuan Z."/>
            <person name="Zhou Y."/>
            <person name="Liu J."/>
            <person name="Tang Z."/>
            <person name="Zhuo Y."/>
            <person name="Zhang Y."/>
            <person name="Yu L."/>
            <person name="Huang J."/>
            <person name="Yang P."/>
            <person name="Peng Q."/>
            <person name="Zhang J."/>
            <person name="Jiang W."/>
            <person name="Zhang Z."/>
            <person name="Lin K."/>
            <person name="Ro D.K."/>
            <person name="Chen X."/>
            <person name="Xiong X."/>
            <person name="Shang Y."/>
            <person name="Huang S."/>
            <person name="Zeng J."/>
        </authorList>
    </citation>
    <scope>NUCLEOTIDE SEQUENCE [LARGE SCALE GENOMIC DNA]</scope>
    <source>
        <strain evidence="9">cv. BLH2017</strain>
        <tissue evidence="8">Root</tissue>
    </source>
</reference>
<dbReference type="Gene3D" id="3.30.460.10">
    <property type="entry name" value="Beta Polymerase, domain 2"/>
    <property type="match status" value="1"/>
</dbReference>
<evidence type="ECO:0000256" key="2">
    <source>
        <dbReference type="ARBA" id="ARBA00022679"/>
    </source>
</evidence>
<dbReference type="CDD" id="cd05398">
    <property type="entry name" value="NT_ClassII-CCAase"/>
    <property type="match status" value="1"/>
</dbReference>
<sequence length="574" mass="65713">MISESSWIVLKLLQNKGFEAYLVGGCVRDLLLRRTPKDFDVITTAKLKQIKKQFHRSQIVGRRFPICQVHVKGSIIEVSSFDTVAKQDEKKKPVLFSQMPTGCNKKDFVRWRNSLGRDFTINSLFYDPFVNEIYDYANGMRDLSLCEVIVYYFCYSKSSFTRILRGLRIAARLGLSFSKQTATAIRNLSLSVMYLDKGRLMMEVNYMLSYGAAETSLCLLRRFKILDILLPFHVSGLLCSLTPLGVVLQKLFSSMDKLLACDRPCHCSLWVALLAFHLALVNNPQNALVIWAFSSVLYHGNWREAVKFARESAQLHVKFVPEILEACGTTTDAALIEDVTHLASLVRSSIDALTDPLSLYESMTQYSSFQCHGLVFISKMVGQNAAGLFDVLVSDIESFNNERESFEIDYELLGIGDKNEIRFVLGKVIMDAMSSRVTQEQHQQAVEEHHLPLSYFKKQLRVVKKKSFLPDEFDLKQHQDALKRVHDCKPVSKVVKQLRAVKERSILPEEFNLELKQDELKENDYKPELTNLEVQREPDKKGKCNQSVSNPEQQQQEVVREEVKCRKPLSSLFM</sequence>
<comment type="similarity">
    <text evidence="1 4">Belongs to the tRNA nucleotidyltransferase/poly(A) polymerase family.</text>
</comment>
<dbReference type="InterPro" id="IPR043519">
    <property type="entry name" value="NT_sf"/>
</dbReference>
<keyword evidence="2 4" id="KW-0808">Transferase</keyword>
<evidence type="ECO:0000313" key="9">
    <source>
        <dbReference type="Proteomes" id="UP000195402"/>
    </source>
</evidence>
<dbReference type="Proteomes" id="UP000195402">
    <property type="component" value="Unassembled WGS sequence"/>
</dbReference>
<dbReference type="InterPro" id="IPR032828">
    <property type="entry name" value="PolyA_RNA-bd"/>
</dbReference>
<dbReference type="Gene3D" id="1.10.3090.10">
    <property type="entry name" value="cca-adding enzyme, domain 2"/>
    <property type="match status" value="1"/>
</dbReference>
<dbReference type="InterPro" id="IPR002646">
    <property type="entry name" value="PolA_pol_head_dom"/>
</dbReference>
<dbReference type="InParanoid" id="A0A200PQW9"/>
<feature type="domain" description="tRNA nucleotidyltransferase/poly(A) polymerase RNA and SrmB- binding" evidence="7">
    <location>
        <begin position="174"/>
        <end position="233"/>
    </location>
</feature>
<dbReference type="PANTHER" id="PTHR43051:SF1">
    <property type="entry name" value="POLYNUCLEOTIDE ADENYLYLTRANSFERASE FAMILY PROTEIN"/>
    <property type="match status" value="1"/>
</dbReference>
<evidence type="ECO:0000256" key="4">
    <source>
        <dbReference type="RuleBase" id="RU003953"/>
    </source>
</evidence>
<keyword evidence="9" id="KW-1185">Reference proteome</keyword>
<proteinExistence type="inferred from homology"/>
<keyword evidence="4" id="KW-0694">RNA-binding</keyword>
<dbReference type="OMA" id="KFARENT"/>
<name>A0A200PQW9_MACCD</name>
<evidence type="ECO:0000313" key="8">
    <source>
        <dbReference type="EMBL" id="OVA00606.1"/>
    </source>
</evidence>
<dbReference type="SUPFAM" id="SSF81301">
    <property type="entry name" value="Nucleotidyltransferase"/>
    <property type="match status" value="1"/>
</dbReference>
<feature type="domain" description="Poly A polymerase head" evidence="6">
    <location>
        <begin position="20"/>
        <end position="144"/>
    </location>
</feature>
<dbReference type="OrthoDB" id="445712at2759"/>
<comment type="caution">
    <text evidence="8">The sequence shown here is derived from an EMBL/GenBank/DDBJ whole genome shotgun (WGS) entry which is preliminary data.</text>
</comment>
<accession>A0A200PQW9</accession>
<evidence type="ECO:0000259" key="7">
    <source>
        <dbReference type="Pfam" id="PF12627"/>
    </source>
</evidence>